<evidence type="ECO:0000256" key="6">
    <source>
        <dbReference type="ARBA" id="ARBA00022917"/>
    </source>
</evidence>
<dbReference type="InterPro" id="IPR045864">
    <property type="entry name" value="aa-tRNA-synth_II/BPL/LPL"/>
</dbReference>
<evidence type="ECO:0000256" key="2">
    <source>
        <dbReference type="ARBA" id="ARBA00012816"/>
    </source>
</evidence>
<evidence type="ECO:0000256" key="4">
    <source>
        <dbReference type="ARBA" id="ARBA00022741"/>
    </source>
</evidence>
<evidence type="ECO:0000313" key="12">
    <source>
        <dbReference type="Proteomes" id="UP000242146"/>
    </source>
</evidence>
<evidence type="ECO:0000256" key="3">
    <source>
        <dbReference type="ARBA" id="ARBA00022598"/>
    </source>
</evidence>
<dbReference type="GO" id="GO:0006421">
    <property type="term" value="P:asparaginyl-tRNA aminoacylation"/>
    <property type="evidence" value="ECO:0007669"/>
    <property type="project" value="InterPro"/>
</dbReference>
<dbReference type="Gene3D" id="3.30.930.10">
    <property type="entry name" value="Bira Bifunctional Protein, Domain 2"/>
    <property type="match status" value="1"/>
</dbReference>
<gene>
    <name evidence="11" type="ORF">DM01DRAFT_1332154</name>
</gene>
<comment type="caution">
    <text evidence="11">The sequence shown here is derived from an EMBL/GenBank/DDBJ whole genome shotgun (WGS) entry which is preliminary data.</text>
</comment>
<protein>
    <recommendedName>
        <fullName evidence="9">Asparagine--tRNA ligase, mitochondrial</fullName>
        <ecNumber evidence="2">6.1.1.22</ecNumber>
    </recommendedName>
    <alternativeName>
        <fullName evidence="8">Asparaginyl-tRNA synthetase</fullName>
    </alternativeName>
</protein>
<dbReference type="OrthoDB" id="1931232at2759"/>
<evidence type="ECO:0000256" key="7">
    <source>
        <dbReference type="ARBA" id="ARBA00023146"/>
    </source>
</evidence>
<dbReference type="Pfam" id="PF01336">
    <property type="entry name" value="tRNA_anti-codon"/>
    <property type="match status" value="1"/>
</dbReference>
<dbReference type="CDD" id="cd04318">
    <property type="entry name" value="EcAsnRS_like_N"/>
    <property type="match status" value="1"/>
</dbReference>
<dbReference type="NCBIfam" id="TIGR00457">
    <property type="entry name" value="asnS"/>
    <property type="match status" value="1"/>
</dbReference>
<organism evidence="11 12">
    <name type="scientific">Hesseltinella vesiculosa</name>
    <dbReference type="NCBI Taxonomy" id="101127"/>
    <lineage>
        <taxon>Eukaryota</taxon>
        <taxon>Fungi</taxon>
        <taxon>Fungi incertae sedis</taxon>
        <taxon>Mucoromycota</taxon>
        <taxon>Mucoromycotina</taxon>
        <taxon>Mucoromycetes</taxon>
        <taxon>Mucorales</taxon>
        <taxon>Cunninghamellaceae</taxon>
        <taxon>Hesseltinella</taxon>
    </lineage>
</organism>
<dbReference type="GO" id="GO:0005739">
    <property type="term" value="C:mitochondrion"/>
    <property type="evidence" value="ECO:0007669"/>
    <property type="project" value="TreeGrafter"/>
</dbReference>
<keyword evidence="12" id="KW-1185">Reference proteome</keyword>
<dbReference type="SUPFAM" id="SSF50249">
    <property type="entry name" value="Nucleic acid-binding proteins"/>
    <property type="match status" value="1"/>
</dbReference>
<dbReference type="Pfam" id="PF00152">
    <property type="entry name" value="tRNA-synt_2"/>
    <property type="match status" value="1"/>
</dbReference>
<dbReference type="PROSITE" id="PS50862">
    <property type="entry name" value="AA_TRNA_LIGASE_II"/>
    <property type="match status" value="1"/>
</dbReference>
<dbReference type="PRINTS" id="PR01042">
    <property type="entry name" value="TRNASYNTHASP"/>
</dbReference>
<dbReference type="InterPro" id="IPR004364">
    <property type="entry name" value="Aa-tRNA-synt_II"/>
</dbReference>
<dbReference type="CDD" id="cd00776">
    <property type="entry name" value="AsxRS_core"/>
    <property type="match status" value="1"/>
</dbReference>
<dbReference type="Proteomes" id="UP000242146">
    <property type="component" value="Unassembled WGS sequence"/>
</dbReference>
<dbReference type="EMBL" id="MCGT01000003">
    <property type="protein sequence ID" value="ORX61550.1"/>
    <property type="molecule type" value="Genomic_DNA"/>
</dbReference>
<keyword evidence="5" id="KW-0067">ATP-binding</keyword>
<dbReference type="Gene3D" id="2.40.50.140">
    <property type="entry name" value="Nucleic acid-binding proteins"/>
    <property type="match status" value="1"/>
</dbReference>
<dbReference type="AlphaFoldDB" id="A0A1X2GU73"/>
<keyword evidence="6" id="KW-0648">Protein biosynthesis</keyword>
<dbReference type="STRING" id="101127.A0A1X2GU73"/>
<dbReference type="SUPFAM" id="SSF55681">
    <property type="entry name" value="Class II aaRS and biotin synthetases"/>
    <property type="match status" value="1"/>
</dbReference>
<accession>A0A1X2GU73</accession>
<evidence type="ECO:0000256" key="9">
    <source>
        <dbReference type="ARBA" id="ARBA00068798"/>
    </source>
</evidence>
<evidence type="ECO:0000313" key="11">
    <source>
        <dbReference type="EMBL" id="ORX61550.1"/>
    </source>
</evidence>
<dbReference type="InterPro" id="IPR006195">
    <property type="entry name" value="aa-tRNA-synth_II"/>
</dbReference>
<dbReference type="HAMAP" id="MF_00534">
    <property type="entry name" value="Asn_tRNA_synth"/>
    <property type="match status" value="1"/>
</dbReference>
<dbReference type="EC" id="6.1.1.22" evidence="2"/>
<keyword evidence="4" id="KW-0547">Nucleotide-binding</keyword>
<dbReference type="InterPro" id="IPR004522">
    <property type="entry name" value="Asn-tRNA-ligase"/>
</dbReference>
<evidence type="ECO:0000256" key="8">
    <source>
        <dbReference type="ARBA" id="ARBA00029886"/>
    </source>
</evidence>
<dbReference type="InterPro" id="IPR004365">
    <property type="entry name" value="NA-bd_OB_tRNA"/>
</dbReference>
<dbReference type="GO" id="GO:0003676">
    <property type="term" value="F:nucleic acid binding"/>
    <property type="evidence" value="ECO:0007669"/>
    <property type="project" value="InterPro"/>
</dbReference>
<evidence type="ECO:0000256" key="5">
    <source>
        <dbReference type="ARBA" id="ARBA00022840"/>
    </source>
</evidence>
<dbReference type="PANTHER" id="PTHR22594:SF34">
    <property type="entry name" value="ASPARAGINE--TRNA LIGASE, MITOCHONDRIAL-RELATED"/>
    <property type="match status" value="1"/>
</dbReference>
<dbReference type="GO" id="GO:0004816">
    <property type="term" value="F:asparagine-tRNA ligase activity"/>
    <property type="evidence" value="ECO:0007669"/>
    <property type="project" value="UniProtKB-EC"/>
</dbReference>
<dbReference type="InterPro" id="IPR012340">
    <property type="entry name" value="NA-bd_OB-fold"/>
</dbReference>
<keyword evidence="7 11" id="KW-0030">Aminoacyl-tRNA synthetase</keyword>
<keyword evidence="3" id="KW-0436">Ligase</keyword>
<comment type="similarity">
    <text evidence="1">Belongs to the class-II aminoacyl-tRNA synthetase family.</text>
</comment>
<reference evidence="11 12" key="1">
    <citation type="submission" date="2016-07" db="EMBL/GenBank/DDBJ databases">
        <title>Pervasive Adenine N6-methylation of Active Genes in Fungi.</title>
        <authorList>
            <consortium name="DOE Joint Genome Institute"/>
            <person name="Mondo S.J."/>
            <person name="Dannebaum R.O."/>
            <person name="Kuo R.C."/>
            <person name="Labutti K."/>
            <person name="Haridas S."/>
            <person name="Kuo A."/>
            <person name="Salamov A."/>
            <person name="Ahrendt S.R."/>
            <person name="Lipzen A."/>
            <person name="Sullivan W."/>
            <person name="Andreopoulos W.B."/>
            <person name="Clum A."/>
            <person name="Lindquist E."/>
            <person name="Daum C."/>
            <person name="Ramamoorthy G.K."/>
            <person name="Gryganskyi A."/>
            <person name="Culley D."/>
            <person name="Magnuson J.K."/>
            <person name="James T.Y."/>
            <person name="O'Malley M.A."/>
            <person name="Stajich J.E."/>
            <person name="Spatafora J.W."/>
            <person name="Visel A."/>
            <person name="Grigoriev I.V."/>
        </authorList>
    </citation>
    <scope>NUCLEOTIDE SEQUENCE [LARGE SCALE GENOMIC DNA]</scope>
    <source>
        <strain evidence="11 12">NRRL 3301</strain>
    </source>
</reference>
<feature type="domain" description="Aminoacyl-transfer RNA synthetases class-II family profile" evidence="10">
    <location>
        <begin position="134"/>
        <end position="439"/>
    </location>
</feature>
<dbReference type="InterPro" id="IPR002312">
    <property type="entry name" value="Asp/Asn-tRNA-synth_IIb"/>
</dbReference>
<dbReference type="NCBIfam" id="NF003037">
    <property type="entry name" value="PRK03932.1"/>
    <property type="match status" value="1"/>
</dbReference>
<evidence type="ECO:0000256" key="1">
    <source>
        <dbReference type="ARBA" id="ARBA00008226"/>
    </source>
</evidence>
<evidence type="ECO:0000259" key="10">
    <source>
        <dbReference type="PROSITE" id="PS50862"/>
    </source>
</evidence>
<dbReference type="FunFam" id="3.30.930.10:FF:000016">
    <property type="entry name" value="Asparagine--tRNA ligase"/>
    <property type="match status" value="1"/>
</dbReference>
<dbReference type="PANTHER" id="PTHR22594">
    <property type="entry name" value="ASPARTYL/LYSYL-TRNA SYNTHETASE"/>
    <property type="match status" value="1"/>
</dbReference>
<name>A0A1X2GU73_9FUNG</name>
<dbReference type="GO" id="GO:0005524">
    <property type="term" value="F:ATP binding"/>
    <property type="evidence" value="ECO:0007669"/>
    <property type="project" value="UniProtKB-KW"/>
</dbReference>
<proteinExistence type="inferred from homology"/>
<sequence length="449" mass="50424">MAKPSVFPTKTIRGLLNDKPAADPVTIRGWIRSVRQQKQLSFANINDGSNLKGIQAILTGSDASKLSTGACVELKGMLVASPGKEQSQELQVSEIKVLGECDNSYPLQKKRHSLEFMRSINHLRARGNTGSAVLRMRNAASEGIQRFFASEEFIQVHTPLLTSSDCEGAGEVFGITPSDFFKQPVYLTVSGQLHAEIMATAMGRVYTFGPVFRAEPSLTSRHLAEFWMVEAEMTFLDNLDQLLDVTEANVQETTRHVLDRCADDMAFFNQWVDKSLLARLEKSIQQPFVRMSYTEAVDVLQRAKHTFQFPTTWGSSLQSEHERYLASAACCDRPVFVTDYPAELKPFYMRANDADDGRTVACFDLLMPGIGELVGGSMREERHDVLLGKMKHAGMKMDDYQWYLDLRKYGSAPHGGYGIGFERLMLWLTGLDNVREVVPVPRWVGHCRY</sequence>